<dbReference type="AlphaFoldDB" id="A0A6P0CDR4"/>
<sequence>MHLDVQDLRNFYYRSALGRAAQKSLRGRMLELWPEAKGQTVVGFGFAAPLLRPYLKDARRVVTLMPGPQGVMPWPAGMPNTSVLTEETLWPIETGHVDKLVLLHGLETSERPSDLLEECWRVLGPGGRVLFIVPNRGGLWARRDVTPFGYGRPYSPGQLDAQLRKHQFLPERHVGALYQFPSQQRVWMKSAGLFERIGRHVPAMMAGGAFMVEATKLVYPPKGTRERKRKRVSVLEGLTEPAVGRARTYGKG</sequence>
<keyword evidence="3" id="KW-1185">Reference proteome</keyword>
<comment type="caution">
    <text evidence="2">The sequence shown here is derived from an EMBL/GenBank/DDBJ whole genome shotgun (WGS) entry which is preliminary data.</text>
</comment>
<evidence type="ECO:0000313" key="2">
    <source>
        <dbReference type="EMBL" id="NEK22524.1"/>
    </source>
</evidence>
<dbReference type="SUPFAM" id="SSF53335">
    <property type="entry name" value="S-adenosyl-L-methionine-dependent methyltransferases"/>
    <property type="match status" value="1"/>
</dbReference>
<dbReference type="InterPro" id="IPR013216">
    <property type="entry name" value="Methyltransf_11"/>
</dbReference>
<evidence type="ECO:0000259" key="1">
    <source>
        <dbReference type="Pfam" id="PF08241"/>
    </source>
</evidence>
<dbReference type="GO" id="GO:0032259">
    <property type="term" value="P:methylation"/>
    <property type="evidence" value="ECO:0007669"/>
    <property type="project" value="UniProtKB-KW"/>
</dbReference>
<dbReference type="Gene3D" id="3.40.50.150">
    <property type="entry name" value="Vaccinia Virus protein VP39"/>
    <property type="match status" value="1"/>
</dbReference>
<reference evidence="2 3" key="1">
    <citation type="submission" date="2020-01" db="EMBL/GenBank/DDBJ databases">
        <title>Sulfitobacter sediminilitoris sp. nov., isolated from a tidal flat.</title>
        <authorList>
            <person name="Park S."/>
            <person name="Yoon J.-H."/>
        </authorList>
    </citation>
    <scope>NUCLEOTIDE SEQUENCE [LARGE SCALE GENOMIC DNA]</scope>
    <source>
        <strain evidence="2 3">JBTF-M27</strain>
    </source>
</reference>
<dbReference type="GO" id="GO:0008757">
    <property type="term" value="F:S-adenosylmethionine-dependent methyltransferase activity"/>
    <property type="evidence" value="ECO:0007669"/>
    <property type="project" value="InterPro"/>
</dbReference>
<proteinExistence type="predicted"/>
<organism evidence="2 3">
    <name type="scientific">Sulfitobacter sediminilitoris</name>
    <dbReference type="NCBI Taxonomy" id="2698830"/>
    <lineage>
        <taxon>Bacteria</taxon>
        <taxon>Pseudomonadati</taxon>
        <taxon>Pseudomonadota</taxon>
        <taxon>Alphaproteobacteria</taxon>
        <taxon>Rhodobacterales</taxon>
        <taxon>Roseobacteraceae</taxon>
        <taxon>Sulfitobacter</taxon>
    </lineage>
</organism>
<accession>A0A6P0CDR4</accession>
<keyword evidence="2" id="KW-0489">Methyltransferase</keyword>
<dbReference type="Pfam" id="PF08241">
    <property type="entry name" value="Methyltransf_11"/>
    <property type="match status" value="1"/>
</dbReference>
<dbReference type="RefSeq" id="WP_164353443.1">
    <property type="nucleotide sequence ID" value="NZ_JAABNT010000004.1"/>
</dbReference>
<evidence type="ECO:0000313" key="3">
    <source>
        <dbReference type="Proteomes" id="UP000468591"/>
    </source>
</evidence>
<gene>
    <name evidence="2" type="ORF">GV827_08925</name>
</gene>
<name>A0A6P0CDR4_9RHOB</name>
<dbReference type="EMBL" id="JAABNT010000004">
    <property type="protein sequence ID" value="NEK22524.1"/>
    <property type="molecule type" value="Genomic_DNA"/>
</dbReference>
<dbReference type="InterPro" id="IPR029063">
    <property type="entry name" value="SAM-dependent_MTases_sf"/>
</dbReference>
<feature type="domain" description="Methyltransferase type 11" evidence="1">
    <location>
        <begin position="87"/>
        <end position="131"/>
    </location>
</feature>
<protein>
    <submittedName>
        <fullName evidence="2">Methyltransferase domain-containing protein</fullName>
    </submittedName>
</protein>
<keyword evidence="2" id="KW-0808">Transferase</keyword>
<dbReference type="Proteomes" id="UP000468591">
    <property type="component" value="Unassembled WGS sequence"/>
</dbReference>